<gene>
    <name evidence="1" type="ORF">JOB18_046289</name>
</gene>
<reference evidence="1 2" key="1">
    <citation type="journal article" date="2021" name="Sci. Rep.">
        <title>Chromosome anchoring in Senegalese sole (Solea senegalensis) reveals sex-associated markers and genome rearrangements in flatfish.</title>
        <authorList>
            <person name="Guerrero-Cozar I."/>
            <person name="Gomez-Garrido J."/>
            <person name="Berbel C."/>
            <person name="Martinez-Blanch J.F."/>
            <person name="Alioto T."/>
            <person name="Claros M.G."/>
            <person name="Gagnaire P.A."/>
            <person name="Manchado M."/>
        </authorList>
    </citation>
    <scope>NUCLEOTIDE SEQUENCE [LARGE SCALE GENOMIC DNA]</scope>
    <source>
        <strain evidence="1">Sse05_10M</strain>
    </source>
</reference>
<protein>
    <submittedName>
        <fullName evidence="1">Uncharacterized protein</fullName>
    </submittedName>
</protein>
<evidence type="ECO:0000313" key="2">
    <source>
        <dbReference type="Proteomes" id="UP000693946"/>
    </source>
</evidence>
<proteinExistence type="predicted"/>
<sequence>MTHHKNHSMSSNTLRAFRDIAGENPTAASNQEISLLLAGEVFGCRCQPSVQGASSLLVSLMTDTNADKPGEQTQEEKTHRSTARVELKVLQCLLPLVSVPNLTGL</sequence>
<dbReference type="AlphaFoldDB" id="A0AAV6R4X4"/>
<comment type="caution">
    <text evidence="1">The sequence shown here is derived from an EMBL/GenBank/DDBJ whole genome shotgun (WGS) entry which is preliminary data.</text>
</comment>
<keyword evidence="2" id="KW-1185">Reference proteome</keyword>
<organism evidence="1 2">
    <name type="scientific">Solea senegalensis</name>
    <name type="common">Senegalese sole</name>
    <dbReference type="NCBI Taxonomy" id="28829"/>
    <lineage>
        <taxon>Eukaryota</taxon>
        <taxon>Metazoa</taxon>
        <taxon>Chordata</taxon>
        <taxon>Craniata</taxon>
        <taxon>Vertebrata</taxon>
        <taxon>Euteleostomi</taxon>
        <taxon>Actinopterygii</taxon>
        <taxon>Neopterygii</taxon>
        <taxon>Teleostei</taxon>
        <taxon>Neoteleostei</taxon>
        <taxon>Acanthomorphata</taxon>
        <taxon>Carangaria</taxon>
        <taxon>Pleuronectiformes</taxon>
        <taxon>Pleuronectoidei</taxon>
        <taxon>Soleidae</taxon>
        <taxon>Solea</taxon>
    </lineage>
</organism>
<dbReference type="Proteomes" id="UP000693946">
    <property type="component" value="Linkage Group LG21"/>
</dbReference>
<dbReference type="EMBL" id="JAGKHQ010000014">
    <property type="protein sequence ID" value="KAG7499693.1"/>
    <property type="molecule type" value="Genomic_DNA"/>
</dbReference>
<accession>A0AAV6R4X4</accession>
<name>A0AAV6R4X4_SOLSE</name>
<evidence type="ECO:0000313" key="1">
    <source>
        <dbReference type="EMBL" id="KAG7499693.1"/>
    </source>
</evidence>